<protein>
    <submittedName>
        <fullName evidence="2">Uncharacterized protein</fullName>
    </submittedName>
</protein>
<feature type="region of interest" description="Disordered" evidence="1">
    <location>
        <begin position="180"/>
        <end position="343"/>
    </location>
</feature>
<feature type="compositionally biased region" description="Polar residues" evidence="1">
    <location>
        <begin position="1"/>
        <end position="11"/>
    </location>
</feature>
<dbReference type="Proteomes" id="UP000187203">
    <property type="component" value="Unassembled WGS sequence"/>
</dbReference>
<dbReference type="OrthoDB" id="776574at2759"/>
<feature type="compositionally biased region" description="Low complexity" evidence="1">
    <location>
        <begin position="12"/>
        <end position="31"/>
    </location>
</feature>
<reference evidence="3" key="1">
    <citation type="submission" date="2013-09" db="EMBL/GenBank/DDBJ databases">
        <title>Corchorus olitorius genome sequencing.</title>
        <authorList>
            <person name="Alam M."/>
            <person name="Haque M.S."/>
            <person name="Islam M.S."/>
            <person name="Emdad E.M."/>
            <person name="Islam M.M."/>
            <person name="Ahmed B."/>
            <person name="Halim A."/>
            <person name="Hossen Q.M.M."/>
            <person name="Hossain M.Z."/>
            <person name="Ahmed R."/>
            <person name="Khan M.M."/>
            <person name="Islam R."/>
            <person name="Rashid M.M."/>
            <person name="Khan S.A."/>
            <person name="Rahman M.S."/>
            <person name="Alam M."/>
            <person name="Yahiya A.S."/>
            <person name="Khan M.S."/>
            <person name="Azam M.S."/>
            <person name="Haque T."/>
            <person name="Lashkar M.Z.H."/>
            <person name="Akhand A.I."/>
            <person name="Morshed G."/>
            <person name="Roy S."/>
            <person name="Uddin K.S."/>
            <person name="Rabeya T."/>
            <person name="Hossain A.S."/>
            <person name="Chowdhury A."/>
            <person name="Snigdha A.R."/>
            <person name="Mortoza M.S."/>
            <person name="Matin S.A."/>
            <person name="Hoque S.M.E."/>
            <person name="Islam M.K."/>
            <person name="Roy D.K."/>
            <person name="Haider R."/>
            <person name="Moosa M.M."/>
            <person name="Elias S.M."/>
            <person name="Hasan A.M."/>
            <person name="Jahan S."/>
            <person name="Shafiuddin M."/>
            <person name="Mahmood N."/>
            <person name="Shommy N.S."/>
        </authorList>
    </citation>
    <scope>NUCLEOTIDE SEQUENCE [LARGE SCALE GENOMIC DNA]</scope>
    <source>
        <strain evidence="3">cv. O-4</strain>
    </source>
</reference>
<dbReference type="EMBL" id="AWUE01024621">
    <property type="protein sequence ID" value="OMO50257.1"/>
    <property type="molecule type" value="Genomic_DNA"/>
</dbReference>
<dbReference type="STRING" id="93759.A0A1R3FWM6"/>
<dbReference type="AlphaFoldDB" id="A0A1R3FWM6"/>
<feature type="region of interest" description="Disordered" evidence="1">
    <location>
        <begin position="100"/>
        <end position="138"/>
    </location>
</feature>
<feature type="compositionally biased region" description="Low complexity" evidence="1">
    <location>
        <begin position="111"/>
        <end position="121"/>
    </location>
</feature>
<comment type="caution">
    <text evidence="2">The sequence shown here is derived from an EMBL/GenBank/DDBJ whole genome shotgun (WGS) entry which is preliminary data.</text>
</comment>
<accession>A0A1R3FWM6</accession>
<organism evidence="2 3">
    <name type="scientific">Corchorus olitorius</name>
    <dbReference type="NCBI Taxonomy" id="93759"/>
    <lineage>
        <taxon>Eukaryota</taxon>
        <taxon>Viridiplantae</taxon>
        <taxon>Streptophyta</taxon>
        <taxon>Embryophyta</taxon>
        <taxon>Tracheophyta</taxon>
        <taxon>Spermatophyta</taxon>
        <taxon>Magnoliopsida</taxon>
        <taxon>eudicotyledons</taxon>
        <taxon>Gunneridae</taxon>
        <taxon>Pentapetalae</taxon>
        <taxon>rosids</taxon>
        <taxon>malvids</taxon>
        <taxon>Malvales</taxon>
        <taxon>Malvaceae</taxon>
        <taxon>Grewioideae</taxon>
        <taxon>Apeibeae</taxon>
        <taxon>Corchorus</taxon>
    </lineage>
</organism>
<feature type="compositionally biased region" description="Basic residues" evidence="1">
    <location>
        <begin position="196"/>
        <end position="205"/>
    </location>
</feature>
<dbReference type="PANTHER" id="PTHR34193">
    <property type="entry name" value="OS11G0199801 PROTEIN"/>
    <property type="match status" value="1"/>
</dbReference>
<feature type="compositionally biased region" description="Basic and acidic residues" evidence="1">
    <location>
        <begin position="180"/>
        <end position="195"/>
    </location>
</feature>
<name>A0A1R3FWM6_9ROSI</name>
<feature type="compositionally biased region" description="Low complexity" evidence="1">
    <location>
        <begin position="287"/>
        <end position="323"/>
    </location>
</feature>
<evidence type="ECO:0000313" key="3">
    <source>
        <dbReference type="Proteomes" id="UP000187203"/>
    </source>
</evidence>
<gene>
    <name evidence="2" type="ORF">COLO4_38160</name>
</gene>
<keyword evidence="3" id="KW-1185">Reference proteome</keyword>
<evidence type="ECO:0000313" key="2">
    <source>
        <dbReference type="EMBL" id="OMO50257.1"/>
    </source>
</evidence>
<evidence type="ECO:0000256" key="1">
    <source>
        <dbReference type="SAM" id="MobiDB-lite"/>
    </source>
</evidence>
<feature type="region of interest" description="Disordered" evidence="1">
    <location>
        <begin position="1"/>
        <end position="45"/>
    </location>
</feature>
<sequence>MALQPTSSSHKQSSINPLPLPLPSSQFSSQPNMLDPGSKFPISHVDFSDQTGRRLSAADGYDSYNNLHHVHHGVLNYDSRVQKTAQNYANYRGFGAQASMVEDEDDESGDSTPPLWRSSPSRSPPSPHRQYRCLSPSSKAQAIARGQKELMEMVSRMPESCYELSLKDLVEHQPVNVVESRQESFAHGTNEDSINKVKKKKKKQNNQKNPQINRSGSMDNGGFLLKMVFPISLGSKKPKKKKKNESKSNTNQSVKVSPKPTLADSSGNNKTTVDKEWWKKRSESSESESGGSTMNSGSTRSSRSSSTSSSSSCRSITNTSTRTRNGKNGCLDFILSRRSKASR</sequence>
<proteinExistence type="predicted"/>
<feature type="compositionally biased region" description="Basic and acidic residues" evidence="1">
    <location>
        <begin position="272"/>
        <end position="284"/>
    </location>
</feature>
<dbReference type="PANTHER" id="PTHR34193:SF1">
    <property type="entry name" value="EXPRESSED PROTEIN"/>
    <property type="match status" value="1"/>
</dbReference>